<sequence>MRASRAAEQTLRSATLSPPQQYVCRACRAQAARQFHTSIRGQAGLPFFQRLQQQLFGSKESEQAEKSRGAKKLQQVEDLKQRGSSNQLEVKVAKNGQQYEVAAVVVPNETTDYVQALHGKQLERIGSEAWVKARADQGEQYAGFVPKYRWEFSNKQWQMLLHHVIVEILTLQKAGRVPGDVCMGRRPFANSWQKTRKAQLKANTTGTGVAVSYPFPAVEERVLTAIDSSSPAESTLLQQSLTAKAESAVFVAGISSEGPAPAWMNVSIKDPSVKMALVKRILQITGMRVPDYAISSSTIADLYNRLRRLERPKKIAETEQLQRLKINAPNVNVFPARRSSIDKEKDIGRWKVIEEELVRRNLPVTGRRWGGVKATSL</sequence>
<evidence type="ECO:0000313" key="9">
    <source>
        <dbReference type="EMBL" id="KAK0964539.1"/>
    </source>
</evidence>
<feature type="region of interest" description="Disordered" evidence="7">
    <location>
        <begin position="59"/>
        <end position="80"/>
    </location>
</feature>
<organism evidence="10 11">
    <name type="scientific">Friedmanniomyces endolithicus</name>
    <dbReference type="NCBI Taxonomy" id="329885"/>
    <lineage>
        <taxon>Eukaryota</taxon>
        <taxon>Fungi</taxon>
        <taxon>Dikarya</taxon>
        <taxon>Ascomycota</taxon>
        <taxon>Pezizomycotina</taxon>
        <taxon>Dothideomycetes</taxon>
        <taxon>Dothideomycetidae</taxon>
        <taxon>Mycosphaerellales</taxon>
        <taxon>Teratosphaeriaceae</taxon>
        <taxon>Friedmanniomyces</taxon>
    </lineage>
</organism>
<dbReference type="STRING" id="329885.A0A4U0USC6"/>
<evidence type="ECO:0000256" key="3">
    <source>
        <dbReference type="ARBA" id="ARBA00022980"/>
    </source>
</evidence>
<evidence type="ECO:0000256" key="2">
    <source>
        <dbReference type="ARBA" id="ARBA00008860"/>
    </source>
</evidence>
<keyword evidence="12" id="KW-1185">Reference proteome</keyword>
<dbReference type="GO" id="GO:0005739">
    <property type="term" value="C:mitochondrion"/>
    <property type="evidence" value="ECO:0007669"/>
    <property type="project" value="UniProtKB-SubCell"/>
</dbReference>
<name>A0A4U0USC6_9PEZI</name>
<evidence type="ECO:0000256" key="7">
    <source>
        <dbReference type="SAM" id="MobiDB-lite"/>
    </source>
</evidence>
<keyword evidence="3" id="KW-0689">Ribosomal protein</keyword>
<dbReference type="InterPro" id="IPR018305">
    <property type="entry name" value="Ribosomal_m50"/>
</dbReference>
<comment type="subcellular location">
    <subcellularLocation>
        <location evidence="1">Mitochondrion</location>
    </subcellularLocation>
</comment>
<evidence type="ECO:0000313" key="8">
    <source>
        <dbReference type="EMBL" id="KAK0319502.1"/>
    </source>
</evidence>
<dbReference type="EMBL" id="JAUJLE010000258">
    <property type="protein sequence ID" value="KAK0964539.1"/>
    <property type="molecule type" value="Genomic_DNA"/>
</dbReference>
<evidence type="ECO:0000256" key="1">
    <source>
        <dbReference type="ARBA" id="ARBA00004173"/>
    </source>
</evidence>
<reference evidence="8" key="2">
    <citation type="submission" date="2021-12" db="EMBL/GenBank/DDBJ databases">
        <title>Black yeast isolated from Biological Soil Crust.</title>
        <authorList>
            <person name="Kurbessoian T."/>
        </authorList>
    </citation>
    <scope>NUCLEOTIDE SEQUENCE</scope>
    <source>
        <strain evidence="8">CCFEE 5208</strain>
    </source>
</reference>
<dbReference type="Pfam" id="PF10501">
    <property type="entry name" value="Ribosomal_L50"/>
    <property type="match status" value="1"/>
</dbReference>
<reference evidence="10 11" key="1">
    <citation type="submission" date="2017-03" db="EMBL/GenBank/DDBJ databases">
        <title>Genomes of endolithic fungi from Antarctica.</title>
        <authorList>
            <person name="Coleine C."/>
            <person name="Masonjones S."/>
            <person name="Stajich J.E."/>
        </authorList>
    </citation>
    <scope>NUCLEOTIDE SEQUENCE [LARGE SCALE GENOMIC DNA]</scope>
    <source>
        <strain evidence="10 11">CCFEE 5311</strain>
    </source>
</reference>
<dbReference type="GO" id="GO:0005840">
    <property type="term" value="C:ribosome"/>
    <property type="evidence" value="ECO:0007669"/>
    <property type="project" value="UniProtKB-KW"/>
</dbReference>
<keyword evidence="4" id="KW-0496">Mitochondrion</keyword>
<reference evidence="9" key="3">
    <citation type="submission" date="2023-06" db="EMBL/GenBank/DDBJ databases">
        <title>Black Yeasts Isolated from many extreme environments.</title>
        <authorList>
            <person name="Coleine C."/>
            <person name="Stajich J.E."/>
            <person name="Selbmann L."/>
        </authorList>
    </citation>
    <scope>NUCLEOTIDE SEQUENCE</scope>
    <source>
        <strain evidence="9">CCFEE 5200</strain>
    </source>
</reference>
<comment type="similarity">
    <text evidence="2">Belongs to the mitochondrion-specific ribosomal protein mL50 family.</text>
</comment>
<dbReference type="Proteomes" id="UP001175353">
    <property type="component" value="Unassembled WGS sequence"/>
</dbReference>
<accession>A0A4U0USC6</accession>
<keyword evidence="5" id="KW-0687">Ribonucleoprotein</keyword>
<evidence type="ECO:0000313" key="10">
    <source>
        <dbReference type="EMBL" id="TKA37946.1"/>
    </source>
</evidence>
<evidence type="ECO:0000313" key="12">
    <source>
        <dbReference type="Proteomes" id="UP001175353"/>
    </source>
</evidence>
<dbReference type="GO" id="GO:1990904">
    <property type="term" value="C:ribonucleoprotein complex"/>
    <property type="evidence" value="ECO:0007669"/>
    <property type="project" value="UniProtKB-KW"/>
</dbReference>
<dbReference type="EMBL" id="NAJP01000048">
    <property type="protein sequence ID" value="TKA37946.1"/>
    <property type="molecule type" value="Genomic_DNA"/>
</dbReference>
<dbReference type="EMBL" id="JASUXU010000030">
    <property type="protein sequence ID" value="KAK0319502.1"/>
    <property type="molecule type" value="Genomic_DNA"/>
</dbReference>
<comment type="caution">
    <text evidence="10">The sequence shown here is derived from an EMBL/GenBank/DDBJ whole genome shotgun (WGS) entry which is preliminary data.</text>
</comment>
<evidence type="ECO:0000313" key="11">
    <source>
        <dbReference type="Proteomes" id="UP000310066"/>
    </source>
</evidence>
<dbReference type="Proteomes" id="UP001168146">
    <property type="component" value="Unassembled WGS sequence"/>
</dbReference>
<protein>
    <recommendedName>
        <fullName evidence="6">Large ribosomal subunit protein mL50</fullName>
    </recommendedName>
</protein>
<evidence type="ECO:0000256" key="4">
    <source>
        <dbReference type="ARBA" id="ARBA00023128"/>
    </source>
</evidence>
<evidence type="ECO:0000256" key="6">
    <source>
        <dbReference type="ARBA" id="ARBA00035183"/>
    </source>
</evidence>
<evidence type="ECO:0000256" key="5">
    <source>
        <dbReference type="ARBA" id="ARBA00023274"/>
    </source>
</evidence>
<dbReference type="OrthoDB" id="6220758at2759"/>
<proteinExistence type="inferred from homology"/>
<dbReference type="Proteomes" id="UP000310066">
    <property type="component" value="Unassembled WGS sequence"/>
</dbReference>
<gene>
    <name evidence="10" type="ORF">B0A54_10548</name>
    <name evidence="8" type="ORF">LTR82_009569</name>
    <name evidence="9" type="ORF">LTR91_018401</name>
</gene>
<dbReference type="AlphaFoldDB" id="A0A4U0USC6"/>